<name>M9R7H6_9RHOB</name>
<dbReference type="Gene3D" id="1.20.120.1760">
    <property type="match status" value="1"/>
</dbReference>
<dbReference type="GO" id="GO:0016020">
    <property type="term" value="C:membrane"/>
    <property type="evidence" value="ECO:0007669"/>
    <property type="project" value="InterPro"/>
</dbReference>
<evidence type="ECO:0000313" key="4">
    <source>
        <dbReference type="Proteomes" id="UP000005307"/>
    </source>
</evidence>
<sequence>MTGKLTQLWATKTRDDEWWSSFVTSPLAIAANYVAVAVPWITPNRITASSFLVAVVATIGIVIGETRSFIAAAILIHLSHILDCMDGQMARYRKVSSSVGSYYDRLTDQVQVALWFGATGYAAFVQTASVIPVFLAMIGISFYGLRGYAKYIALEIETARNPDYPKDMAQLKQVEAKAGLGFGLRTNGAWFLREQRKVLAFDEGVFIFMLSAALIFDQLVPMLWIFAASQVFWGTYKSWLRGKNIGQNRKLSFQK</sequence>
<dbReference type="PROSITE" id="PS00379">
    <property type="entry name" value="CDP_ALCOHOL_P_TRANSF"/>
    <property type="match status" value="1"/>
</dbReference>
<evidence type="ECO:0000256" key="1">
    <source>
        <dbReference type="ARBA" id="ARBA00022679"/>
    </source>
</evidence>
<dbReference type="RefSeq" id="WP_015500582.1">
    <property type="nucleotide sequence ID" value="NC_020911.1"/>
</dbReference>
<dbReference type="EC" id="2.7.8.-" evidence="3"/>
<dbReference type="OrthoDB" id="116551at2"/>
<dbReference type="InterPro" id="IPR048254">
    <property type="entry name" value="CDP_ALCOHOL_P_TRANSF_CS"/>
</dbReference>
<dbReference type="AlphaFoldDB" id="M9R7H6"/>
<accession>M9R7H6</accession>
<dbReference type="EMBL" id="CP003740">
    <property type="protein sequence ID" value="AGI68599.1"/>
    <property type="molecule type" value="Genomic_DNA"/>
</dbReference>
<evidence type="ECO:0000313" key="3">
    <source>
        <dbReference type="EMBL" id="AGI68599.1"/>
    </source>
</evidence>
<dbReference type="HOGENOM" id="CLU_1089392_0_0_5"/>
<organism evidence="3 4">
    <name type="scientific">Octadecabacter antarcticus 307</name>
    <dbReference type="NCBI Taxonomy" id="391626"/>
    <lineage>
        <taxon>Bacteria</taxon>
        <taxon>Pseudomonadati</taxon>
        <taxon>Pseudomonadota</taxon>
        <taxon>Alphaproteobacteria</taxon>
        <taxon>Rhodobacterales</taxon>
        <taxon>Roseobacteraceae</taxon>
        <taxon>Octadecabacter</taxon>
    </lineage>
</organism>
<evidence type="ECO:0000256" key="2">
    <source>
        <dbReference type="RuleBase" id="RU003750"/>
    </source>
</evidence>
<dbReference type="STRING" id="391626.OAN307_c30570"/>
<dbReference type="eggNOG" id="COG0558">
    <property type="taxonomic scope" value="Bacteria"/>
</dbReference>
<comment type="similarity">
    <text evidence="2">Belongs to the CDP-alcohol phosphatidyltransferase class-I family.</text>
</comment>
<dbReference type="InterPro" id="IPR043130">
    <property type="entry name" value="CDP-OH_PTrfase_TM_dom"/>
</dbReference>
<gene>
    <name evidence="3" type="ORF">OAN307_c30570</name>
</gene>
<dbReference type="KEGG" id="oat:OAN307_c30570"/>
<keyword evidence="1 2" id="KW-0808">Transferase</keyword>
<dbReference type="Proteomes" id="UP000005307">
    <property type="component" value="Chromosome"/>
</dbReference>
<dbReference type="Pfam" id="PF01066">
    <property type="entry name" value="CDP-OH_P_transf"/>
    <property type="match status" value="1"/>
</dbReference>
<proteinExistence type="inferred from homology"/>
<dbReference type="GO" id="GO:0016780">
    <property type="term" value="F:phosphotransferase activity, for other substituted phosphate groups"/>
    <property type="evidence" value="ECO:0007669"/>
    <property type="project" value="InterPro"/>
</dbReference>
<dbReference type="InterPro" id="IPR000462">
    <property type="entry name" value="CDP-OH_P_trans"/>
</dbReference>
<keyword evidence="4" id="KW-1185">Reference proteome</keyword>
<reference evidence="3 4" key="1">
    <citation type="journal article" date="2013" name="PLoS ONE">
        <title>Poles Apart: Arctic and Antarctic Octadecabacter strains Share High Genome Plasticity and a New Type of Xanthorhodopsin.</title>
        <authorList>
            <person name="Vollmers J."/>
            <person name="Voget S."/>
            <person name="Dietrich S."/>
            <person name="Gollnow K."/>
            <person name="Smits M."/>
            <person name="Meyer K."/>
            <person name="Brinkhoff T."/>
            <person name="Simon M."/>
            <person name="Daniel R."/>
        </authorList>
    </citation>
    <scope>NUCLEOTIDE SEQUENCE [LARGE SCALE GENOMIC DNA]</scope>
    <source>
        <strain evidence="3 4">307</strain>
    </source>
</reference>
<dbReference type="GO" id="GO:0008654">
    <property type="term" value="P:phospholipid biosynthetic process"/>
    <property type="evidence" value="ECO:0007669"/>
    <property type="project" value="InterPro"/>
</dbReference>
<protein>
    <submittedName>
        <fullName evidence="3">Putative CDP-alcohol phosphatidyltransferase</fullName>
        <ecNumber evidence="3">2.7.8.-</ecNumber>
    </submittedName>
</protein>